<dbReference type="SUPFAM" id="SSF46689">
    <property type="entry name" value="Homeodomain-like"/>
    <property type="match status" value="1"/>
</dbReference>
<reference evidence="6 7" key="1">
    <citation type="submission" date="2019-09" db="EMBL/GenBank/DDBJ databases">
        <title>Taxonomic organization of the family Brucellaceae based on a phylogenomic approach.</title>
        <authorList>
            <person name="Leclercq S."/>
            <person name="Cloeckaert A."/>
            <person name="Zygmunt M.S."/>
        </authorList>
    </citation>
    <scope>NUCLEOTIDE SEQUENCE [LARGE SCALE GENOMIC DNA]</scope>
    <source>
        <strain evidence="6 7">WS1830</strain>
    </source>
</reference>
<evidence type="ECO:0000313" key="6">
    <source>
        <dbReference type="EMBL" id="KAB2688478.1"/>
    </source>
</evidence>
<comment type="caution">
    <text evidence="6">The sequence shown here is derived from an EMBL/GenBank/DDBJ whole genome shotgun (WGS) entry which is preliminary data.</text>
</comment>
<dbReference type="EMBL" id="WBVX01000004">
    <property type="protein sequence ID" value="KAB2688478.1"/>
    <property type="molecule type" value="Genomic_DNA"/>
</dbReference>
<dbReference type="RefSeq" id="WP_151651374.1">
    <property type="nucleotide sequence ID" value="NZ_WBVX01000004.1"/>
</dbReference>
<evidence type="ECO:0000259" key="5">
    <source>
        <dbReference type="PROSITE" id="PS50977"/>
    </source>
</evidence>
<sequence length="167" mass="18308">MNDTAGAIMDAAEERIRQAGYSGFSFREVAADIGVKSSSVHYHFPTKEKLAAAVARRYTDRFLEAVDRRLDAGDDIVKAWREVFRDALYRDGRMCLCGALGATSHDLATEVRDEVKRFFLLGIERLVRGGLTKDAAVQVLATLEGAMLAANVLDDRTMFEAGTAAMA</sequence>
<dbReference type="InterPro" id="IPR036271">
    <property type="entry name" value="Tet_transcr_reg_TetR-rel_C_sf"/>
</dbReference>
<dbReference type="Proteomes" id="UP000481643">
    <property type="component" value="Unassembled WGS sequence"/>
</dbReference>
<name>A0A6L3YUP3_9HYPH</name>
<dbReference type="AlphaFoldDB" id="A0A6L3YUP3"/>
<accession>A0A6L3YUP3</accession>
<keyword evidence="1" id="KW-0805">Transcription regulation</keyword>
<gene>
    <name evidence="6" type="ORF">F9L08_06235</name>
</gene>
<feature type="DNA-binding region" description="H-T-H motif" evidence="4">
    <location>
        <begin position="25"/>
        <end position="44"/>
    </location>
</feature>
<evidence type="ECO:0000256" key="1">
    <source>
        <dbReference type="ARBA" id="ARBA00023015"/>
    </source>
</evidence>
<evidence type="ECO:0000256" key="3">
    <source>
        <dbReference type="ARBA" id="ARBA00023163"/>
    </source>
</evidence>
<evidence type="ECO:0000256" key="2">
    <source>
        <dbReference type="ARBA" id="ARBA00023125"/>
    </source>
</evidence>
<dbReference type="GO" id="GO:0003677">
    <property type="term" value="F:DNA binding"/>
    <property type="evidence" value="ECO:0007669"/>
    <property type="project" value="UniProtKB-UniRule"/>
</dbReference>
<dbReference type="Gene3D" id="1.10.357.10">
    <property type="entry name" value="Tetracycline Repressor, domain 2"/>
    <property type="match status" value="1"/>
</dbReference>
<keyword evidence="2 4" id="KW-0238">DNA-binding</keyword>
<dbReference type="PROSITE" id="PS50977">
    <property type="entry name" value="HTH_TETR_2"/>
    <property type="match status" value="1"/>
</dbReference>
<keyword evidence="3" id="KW-0804">Transcription</keyword>
<feature type="domain" description="HTH tetR-type" evidence="5">
    <location>
        <begin position="2"/>
        <end position="62"/>
    </location>
</feature>
<dbReference type="InterPro" id="IPR009057">
    <property type="entry name" value="Homeodomain-like_sf"/>
</dbReference>
<dbReference type="PANTHER" id="PTHR47506">
    <property type="entry name" value="TRANSCRIPTIONAL REGULATORY PROTEIN"/>
    <property type="match status" value="1"/>
</dbReference>
<evidence type="ECO:0000256" key="4">
    <source>
        <dbReference type="PROSITE-ProRule" id="PRU00335"/>
    </source>
</evidence>
<dbReference type="InterPro" id="IPR001647">
    <property type="entry name" value="HTH_TetR"/>
</dbReference>
<dbReference type="SUPFAM" id="SSF48498">
    <property type="entry name" value="Tetracyclin repressor-like, C-terminal domain"/>
    <property type="match status" value="1"/>
</dbReference>
<organism evidence="6 7">
    <name type="scientific">Brucella tritici</name>
    <dbReference type="NCBI Taxonomy" id="94626"/>
    <lineage>
        <taxon>Bacteria</taxon>
        <taxon>Pseudomonadati</taxon>
        <taxon>Pseudomonadota</taxon>
        <taxon>Alphaproteobacteria</taxon>
        <taxon>Hyphomicrobiales</taxon>
        <taxon>Brucellaceae</taxon>
        <taxon>Brucella/Ochrobactrum group</taxon>
        <taxon>Brucella</taxon>
    </lineage>
</organism>
<dbReference type="PRINTS" id="PR00455">
    <property type="entry name" value="HTHTETR"/>
</dbReference>
<protein>
    <submittedName>
        <fullName evidence="6">TetR/AcrR family transcriptional regulator</fullName>
    </submittedName>
</protein>
<dbReference type="Pfam" id="PF00440">
    <property type="entry name" value="TetR_N"/>
    <property type="match status" value="1"/>
</dbReference>
<evidence type="ECO:0000313" key="7">
    <source>
        <dbReference type="Proteomes" id="UP000481643"/>
    </source>
</evidence>
<proteinExistence type="predicted"/>
<dbReference type="PANTHER" id="PTHR47506:SF6">
    <property type="entry name" value="HTH-TYPE TRANSCRIPTIONAL REPRESSOR NEMR"/>
    <property type="match status" value="1"/>
</dbReference>